<evidence type="ECO:0000259" key="1">
    <source>
        <dbReference type="Pfam" id="PF09537"/>
    </source>
</evidence>
<dbReference type="Gene3D" id="1.20.1260.10">
    <property type="match status" value="1"/>
</dbReference>
<dbReference type="Pfam" id="PF09537">
    <property type="entry name" value="DUF2383"/>
    <property type="match status" value="1"/>
</dbReference>
<dbReference type="InterPro" id="IPR011971">
    <property type="entry name" value="CHP02284"/>
</dbReference>
<organism evidence="2 3">
    <name type="scientific">Luteolibacter rhizosphaerae</name>
    <dbReference type="NCBI Taxonomy" id="2989719"/>
    <lineage>
        <taxon>Bacteria</taxon>
        <taxon>Pseudomonadati</taxon>
        <taxon>Verrucomicrobiota</taxon>
        <taxon>Verrucomicrobiia</taxon>
        <taxon>Verrucomicrobiales</taxon>
        <taxon>Verrucomicrobiaceae</taxon>
        <taxon>Luteolibacter</taxon>
    </lineage>
</organism>
<proteinExistence type="predicted"/>
<dbReference type="EMBL" id="JAPDDR010000006">
    <property type="protein sequence ID" value="MCW1914390.1"/>
    <property type="molecule type" value="Genomic_DNA"/>
</dbReference>
<name>A0ABT3G587_9BACT</name>
<dbReference type="Proteomes" id="UP001165653">
    <property type="component" value="Unassembled WGS sequence"/>
</dbReference>
<dbReference type="NCBIfam" id="TIGR02284">
    <property type="entry name" value="PA2169 family four-helix-bundle protein"/>
    <property type="match status" value="1"/>
</dbReference>
<dbReference type="InterPro" id="IPR012347">
    <property type="entry name" value="Ferritin-like"/>
</dbReference>
<feature type="domain" description="DUF2383" evidence="1">
    <location>
        <begin position="13"/>
        <end position="118"/>
    </location>
</feature>
<reference evidence="2" key="1">
    <citation type="submission" date="2022-10" db="EMBL/GenBank/DDBJ databases">
        <title>Luteolibacter sp. GHJ8, whole genome shotgun sequencing project.</title>
        <authorList>
            <person name="Zhao G."/>
            <person name="Shen L."/>
        </authorList>
    </citation>
    <scope>NUCLEOTIDE SEQUENCE</scope>
    <source>
        <strain evidence="2">GHJ8</strain>
    </source>
</reference>
<sequence>MDTIPLHTSDSVRLQEVLTRYVDSRDGYLEASKLVQSTGLSETFSLIAQRRDLIASKVAALIEQQGTKPDEEGSVEAGIHRWWIRLREKMTGQDADAILAECVRGEQELARTLQAALEDEHTLEEHREVLSDALSEVKLAVRAFDSVIDS</sequence>
<accession>A0ABT3G587</accession>
<evidence type="ECO:0000313" key="3">
    <source>
        <dbReference type="Proteomes" id="UP001165653"/>
    </source>
</evidence>
<evidence type="ECO:0000313" key="2">
    <source>
        <dbReference type="EMBL" id="MCW1914390.1"/>
    </source>
</evidence>
<dbReference type="InterPro" id="IPR019052">
    <property type="entry name" value="DUF2383"/>
</dbReference>
<keyword evidence="3" id="KW-1185">Reference proteome</keyword>
<gene>
    <name evidence="2" type="ORF">OJ996_12450</name>
</gene>
<comment type="caution">
    <text evidence="2">The sequence shown here is derived from an EMBL/GenBank/DDBJ whole genome shotgun (WGS) entry which is preliminary data.</text>
</comment>
<protein>
    <submittedName>
        <fullName evidence="2">PA2169 family four-helix-bundle protein</fullName>
    </submittedName>
</protein>
<dbReference type="RefSeq" id="WP_264513917.1">
    <property type="nucleotide sequence ID" value="NZ_JAPDDR010000006.1"/>
</dbReference>